<comment type="caution">
    <text evidence="2">The sequence shown here is derived from an EMBL/GenBank/DDBJ whole genome shotgun (WGS) entry which is preliminary data.</text>
</comment>
<name>G9NYN0_HYPAI</name>
<accession>G9NYN0</accession>
<dbReference type="Proteomes" id="UP000005426">
    <property type="component" value="Unassembled WGS sequence"/>
</dbReference>
<evidence type="ECO:0000256" key="1">
    <source>
        <dbReference type="SAM" id="SignalP"/>
    </source>
</evidence>
<feature type="signal peptide" evidence="1">
    <location>
        <begin position="1"/>
        <end position="25"/>
    </location>
</feature>
<evidence type="ECO:0000313" key="2">
    <source>
        <dbReference type="EMBL" id="EHK44486.1"/>
    </source>
</evidence>
<reference evidence="2 3" key="1">
    <citation type="journal article" date="2011" name="Genome Biol.">
        <title>Comparative genome sequence analysis underscores mycoparasitism as the ancestral life style of Trichoderma.</title>
        <authorList>
            <person name="Kubicek C.P."/>
            <person name="Herrera-Estrella A."/>
            <person name="Seidl-Seiboth V."/>
            <person name="Martinez D.A."/>
            <person name="Druzhinina I.S."/>
            <person name="Thon M."/>
            <person name="Zeilinger S."/>
            <person name="Casas-Flores S."/>
            <person name="Horwitz B.A."/>
            <person name="Mukherjee P.K."/>
            <person name="Mukherjee M."/>
            <person name="Kredics L."/>
            <person name="Alcaraz L.D."/>
            <person name="Aerts A."/>
            <person name="Antal Z."/>
            <person name="Atanasova L."/>
            <person name="Cervantes-Badillo M.G."/>
            <person name="Challacombe J."/>
            <person name="Chertkov O."/>
            <person name="McCluskey K."/>
            <person name="Coulpier F."/>
            <person name="Deshpande N."/>
            <person name="von Doehren H."/>
            <person name="Ebbole D.J."/>
            <person name="Esquivel-Naranjo E.U."/>
            <person name="Fekete E."/>
            <person name="Flipphi M."/>
            <person name="Glaser F."/>
            <person name="Gomez-Rodriguez E.Y."/>
            <person name="Gruber S."/>
            <person name="Han C."/>
            <person name="Henrissat B."/>
            <person name="Hermosa R."/>
            <person name="Hernandez-Onate M."/>
            <person name="Karaffa L."/>
            <person name="Kosti I."/>
            <person name="Le Crom S."/>
            <person name="Lindquist E."/>
            <person name="Lucas S."/>
            <person name="Luebeck M."/>
            <person name="Luebeck P.S."/>
            <person name="Margeot A."/>
            <person name="Metz B."/>
            <person name="Misra M."/>
            <person name="Nevalainen H."/>
            <person name="Omann M."/>
            <person name="Packer N."/>
            <person name="Perrone G."/>
            <person name="Uresti-Rivera E.E."/>
            <person name="Salamov A."/>
            <person name="Schmoll M."/>
            <person name="Seiboth B."/>
            <person name="Shapiro H."/>
            <person name="Sukno S."/>
            <person name="Tamayo-Ramos J.A."/>
            <person name="Tisch D."/>
            <person name="Wiest A."/>
            <person name="Wilkinson H.H."/>
            <person name="Zhang M."/>
            <person name="Coutinho P.M."/>
            <person name="Kenerley C.M."/>
            <person name="Monte E."/>
            <person name="Baker S.E."/>
            <person name="Grigoriev I.V."/>
        </authorList>
    </citation>
    <scope>NUCLEOTIDE SEQUENCE [LARGE SCALE GENOMIC DNA]</scope>
    <source>
        <strain evidence="3">ATCC 20476 / IMI 206040</strain>
    </source>
</reference>
<dbReference type="KEGG" id="tatv:25779339"/>
<feature type="chain" id="PRO_5003524930" description="Secreted protein" evidence="1">
    <location>
        <begin position="26"/>
        <end position="145"/>
    </location>
</feature>
<evidence type="ECO:0000313" key="3">
    <source>
        <dbReference type="Proteomes" id="UP000005426"/>
    </source>
</evidence>
<evidence type="ECO:0008006" key="4">
    <source>
        <dbReference type="Google" id="ProtNLM"/>
    </source>
</evidence>
<dbReference type="HOGENOM" id="CLU_1787115_0_0_1"/>
<proteinExistence type="predicted"/>
<keyword evidence="3" id="KW-1185">Reference proteome</keyword>
<dbReference type="EMBL" id="ABDG02000025">
    <property type="protein sequence ID" value="EHK44486.1"/>
    <property type="molecule type" value="Genomic_DNA"/>
</dbReference>
<gene>
    <name evidence="2" type="ORF">TRIATDRAFT_275743</name>
</gene>
<dbReference type="AlphaFoldDB" id="G9NYN0"/>
<organism evidence="2 3">
    <name type="scientific">Hypocrea atroviridis (strain ATCC 20476 / IMI 206040)</name>
    <name type="common">Trichoderma atroviride</name>
    <dbReference type="NCBI Taxonomy" id="452589"/>
    <lineage>
        <taxon>Eukaryota</taxon>
        <taxon>Fungi</taxon>
        <taxon>Dikarya</taxon>
        <taxon>Ascomycota</taxon>
        <taxon>Pezizomycotina</taxon>
        <taxon>Sordariomycetes</taxon>
        <taxon>Hypocreomycetidae</taxon>
        <taxon>Hypocreales</taxon>
        <taxon>Hypocreaceae</taxon>
        <taxon>Trichoderma</taxon>
    </lineage>
</organism>
<protein>
    <recommendedName>
        <fullName evidence="4">Secreted protein</fullName>
    </recommendedName>
</protein>
<sequence>MPICQKLSEMITAIAMMLFWLVRNGQEIEMAKDRLLSATTITITSTVTVTVTVAIGEECLAGPTDPTSSSSSAATADPAAAAAAIAGAPDPAATASAMILRRLPLLNMLPGALPCWTMEAVETESRPLATWSSIWPMPKGLKCWA</sequence>
<keyword evidence="1" id="KW-0732">Signal</keyword>
<dbReference type="GeneID" id="25779339"/>